<evidence type="ECO:0000256" key="1">
    <source>
        <dbReference type="ARBA" id="ARBA00011051"/>
    </source>
</evidence>
<comment type="similarity">
    <text evidence="1">Belongs to the bleomycin resistance protein family.</text>
</comment>
<evidence type="ECO:0000313" key="6">
    <source>
        <dbReference type="Proteomes" id="UP001629246"/>
    </source>
</evidence>
<accession>A0ABW9AEU6</accession>
<dbReference type="EMBL" id="JAQQFM010000011">
    <property type="protein sequence ID" value="MFL9926935.1"/>
    <property type="molecule type" value="Genomic_DNA"/>
</dbReference>
<reference evidence="5 6" key="1">
    <citation type="journal article" date="2024" name="Chem. Sci.">
        <title>Discovery of megapolipeptins by genome mining of a Burkholderiales bacteria collection.</title>
        <authorList>
            <person name="Paulo B.S."/>
            <person name="Recchia M.J.J."/>
            <person name="Lee S."/>
            <person name="Fergusson C.H."/>
            <person name="Romanowski S.B."/>
            <person name="Hernandez A."/>
            <person name="Krull N."/>
            <person name="Liu D.Y."/>
            <person name="Cavanagh H."/>
            <person name="Bos A."/>
            <person name="Gray C.A."/>
            <person name="Murphy B.T."/>
            <person name="Linington R.G."/>
            <person name="Eustaquio A.S."/>
        </authorList>
    </citation>
    <scope>NUCLEOTIDE SEQUENCE [LARGE SCALE GENOMIC DNA]</scope>
    <source>
        <strain evidence="5 6">RL21-008-BIB-A</strain>
    </source>
</reference>
<dbReference type="RefSeq" id="WP_408160163.1">
    <property type="nucleotide sequence ID" value="NZ_JAQQFM010000011.1"/>
</dbReference>
<keyword evidence="6" id="KW-1185">Reference proteome</keyword>
<evidence type="ECO:0000256" key="2">
    <source>
        <dbReference type="ARBA" id="ARBA00021572"/>
    </source>
</evidence>
<evidence type="ECO:0000259" key="4">
    <source>
        <dbReference type="PROSITE" id="PS51819"/>
    </source>
</evidence>
<gene>
    <name evidence="5" type="ORF">PQR62_21870</name>
</gene>
<feature type="domain" description="VOC" evidence="4">
    <location>
        <begin position="2"/>
        <end position="118"/>
    </location>
</feature>
<organism evidence="5 6">
    <name type="scientific">Herbaspirillum lusitanum</name>
    <dbReference type="NCBI Taxonomy" id="213312"/>
    <lineage>
        <taxon>Bacteria</taxon>
        <taxon>Pseudomonadati</taxon>
        <taxon>Pseudomonadota</taxon>
        <taxon>Betaproteobacteria</taxon>
        <taxon>Burkholderiales</taxon>
        <taxon>Oxalobacteraceae</taxon>
        <taxon>Herbaspirillum</taxon>
    </lineage>
</organism>
<protein>
    <recommendedName>
        <fullName evidence="2">Bleomycin resistance protein</fullName>
    </recommendedName>
</protein>
<dbReference type="InterPro" id="IPR029068">
    <property type="entry name" value="Glyas_Bleomycin-R_OHBP_Dase"/>
</dbReference>
<proteinExistence type="inferred from homology"/>
<dbReference type="SUPFAM" id="SSF54593">
    <property type="entry name" value="Glyoxalase/Bleomycin resistance protein/Dihydroxybiphenyl dioxygenase"/>
    <property type="match status" value="1"/>
</dbReference>
<comment type="caution">
    <text evidence="5">The sequence shown here is derived from an EMBL/GenBank/DDBJ whole genome shotgun (WGS) entry which is preliminary data.</text>
</comment>
<sequence length="119" mass="13922">MHLNRAIPILRIFSEDKAREFYLDFLGFTLEWEHRFEQNFPLYLQIKRSDLVLHLSEHHGDATPGSAIFVPMTGVDELQQELSAKDYRYAKPAVQDLPWGRVLELSDPFGNRLRFSEST</sequence>
<dbReference type="Gene3D" id="3.10.180.10">
    <property type="entry name" value="2,3-Dihydroxybiphenyl 1,2-Dioxygenase, domain 1"/>
    <property type="match status" value="1"/>
</dbReference>
<dbReference type="InterPro" id="IPR037523">
    <property type="entry name" value="VOC_core"/>
</dbReference>
<dbReference type="Pfam" id="PF19581">
    <property type="entry name" value="Glyoxalase_7"/>
    <property type="match status" value="1"/>
</dbReference>
<dbReference type="Proteomes" id="UP001629246">
    <property type="component" value="Unassembled WGS sequence"/>
</dbReference>
<keyword evidence="3" id="KW-0046">Antibiotic resistance</keyword>
<dbReference type="CDD" id="cd08349">
    <property type="entry name" value="BLMA_like"/>
    <property type="match status" value="1"/>
</dbReference>
<evidence type="ECO:0000313" key="5">
    <source>
        <dbReference type="EMBL" id="MFL9926935.1"/>
    </source>
</evidence>
<name>A0ABW9AEU6_9BURK</name>
<dbReference type="PROSITE" id="PS51819">
    <property type="entry name" value="VOC"/>
    <property type="match status" value="1"/>
</dbReference>
<dbReference type="InterPro" id="IPR000335">
    <property type="entry name" value="Bleomycin-R"/>
</dbReference>
<evidence type="ECO:0000256" key="3">
    <source>
        <dbReference type="ARBA" id="ARBA00023251"/>
    </source>
</evidence>